<keyword evidence="3" id="KW-0808">Transferase</keyword>
<dbReference type="RefSeq" id="WP_051518211.1">
    <property type="nucleotide sequence ID" value="NZ_AWQS01000023.1"/>
</dbReference>
<dbReference type="AlphaFoldDB" id="W9GPT1"/>
<evidence type="ECO:0000256" key="6">
    <source>
        <dbReference type="SAM" id="MobiDB-lite"/>
    </source>
</evidence>
<keyword evidence="5" id="KW-0627">Porphyrin biosynthesis</keyword>
<dbReference type="PATRIC" id="fig|584657.3.peg.984"/>
<evidence type="ECO:0000256" key="3">
    <source>
        <dbReference type="ARBA" id="ARBA00022679"/>
    </source>
</evidence>
<organism evidence="8 9">
    <name type="scientific">Intrasporangium chromatireducens Q5-1</name>
    <dbReference type="NCBI Taxonomy" id="584657"/>
    <lineage>
        <taxon>Bacteria</taxon>
        <taxon>Bacillati</taxon>
        <taxon>Actinomycetota</taxon>
        <taxon>Actinomycetes</taxon>
        <taxon>Micrococcales</taxon>
        <taxon>Intrasporangiaceae</taxon>
        <taxon>Intrasporangium</taxon>
    </lineage>
</organism>
<evidence type="ECO:0000256" key="1">
    <source>
        <dbReference type="ARBA" id="ARBA00012162"/>
    </source>
</evidence>
<dbReference type="CDD" id="cd11642">
    <property type="entry name" value="SUMT"/>
    <property type="match status" value="1"/>
</dbReference>
<dbReference type="InterPro" id="IPR000878">
    <property type="entry name" value="4pyrrol_Mease"/>
</dbReference>
<evidence type="ECO:0000313" key="8">
    <source>
        <dbReference type="EMBL" id="EWT07042.1"/>
    </source>
</evidence>
<dbReference type="NCBIfam" id="TIGR01469">
    <property type="entry name" value="cobA_cysG_Cterm"/>
    <property type="match status" value="1"/>
</dbReference>
<dbReference type="InterPro" id="IPR014776">
    <property type="entry name" value="4pyrrole_Mease_sub2"/>
</dbReference>
<feature type="region of interest" description="Disordered" evidence="6">
    <location>
        <begin position="1"/>
        <end position="21"/>
    </location>
</feature>
<evidence type="ECO:0000313" key="9">
    <source>
        <dbReference type="Proteomes" id="UP000019494"/>
    </source>
</evidence>
<dbReference type="InterPro" id="IPR014777">
    <property type="entry name" value="4pyrrole_Mease_sub1"/>
</dbReference>
<keyword evidence="9" id="KW-1185">Reference proteome</keyword>
<dbReference type="InterPro" id="IPR050161">
    <property type="entry name" value="Siro_Cobalamin_biosynth"/>
</dbReference>
<dbReference type="GO" id="GO:0019354">
    <property type="term" value="P:siroheme biosynthetic process"/>
    <property type="evidence" value="ECO:0007669"/>
    <property type="project" value="InterPro"/>
</dbReference>
<evidence type="ECO:0000256" key="4">
    <source>
        <dbReference type="ARBA" id="ARBA00022691"/>
    </source>
</evidence>
<keyword evidence="2" id="KW-0489">Methyltransferase</keyword>
<dbReference type="FunFam" id="3.40.1010.10:FF:000001">
    <property type="entry name" value="Siroheme synthase"/>
    <property type="match status" value="1"/>
</dbReference>
<comment type="caution">
    <text evidence="8">The sequence shown here is derived from an EMBL/GenBank/DDBJ whole genome shotgun (WGS) entry which is preliminary data.</text>
</comment>
<accession>W9GPT1</accession>
<dbReference type="GO" id="GO:0032259">
    <property type="term" value="P:methylation"/>
    <property type="evidence" value="ECO:0007669"/>
    <property type="project" value="UniProtKB-KW"/>
</dbReference>
<evidence type="ECO:0000256" key="5">
    <source>
        <dbReference type="ARBA" id="ARBA00023244"/>
    </source>
</evidence>
<name>W9GPT1_9MICO</name>
<proteinExistence type="predicted"/>
<dbReference type="InterPro" id="IPR035996">
    <property type="entry name" value="4pyrrol_Methylase_sf"/>
</dbReference>
<dbReference type="Gene3D" id="3.40.1010.10">
    <property type="entry name" value="Cobalt-precorrin-4 Transmethylase, Domain 1"/>
    <property type="match status" value="1"/>
</dbReference>
<protein>
    <recommendedName>
        <fullName evidence="1">uroporphyrinogen-III C-methyltransferase</fullName>
        <ecNumber evidence="1">2.1.1.107</ecNumber>
    </recommendedName>
</protein>
<dbReference type="PANTHER" id="PTHR45790:SF3">
    <property type="entry name" value="S-ADENOSYL-L-METHIONINE-DEPENDENT UROPORPHYRINOGEN III METHYLTRANSFERASE, CHLOROPLASTIC"/>
    <property type="match status" value="1"/>
</dbReference>
<dbReference type="EC" id="2.1.1.107" evidence="1"/>
<evidence type="ECO:0000259" key="7">
    <source>
        <dbReference type="Pfam" id="PF00590"/>
    </source>
</evidence>
<dbReference type="NCBIfam" id="NF004790">
    <property type="entry name" value="PRK06136.1"/>
    <property type="match status" value="1"/>
</dbReference>
<dbReference type="Pfam" id="PF00590">
    <property type="entry name" value="TP_methylase"/>
    <property type="match status" value="1"/>
</dbReference>
<dbReference type="EMBL" id="AWQS01000023">
    <property type="protein sequence ID" value="EWT07042.1"/>
    <property type="molecule type" value="Genomic_DNA"/>
</dbReference>
<sequence length="262" mass="26482">MSPDRIEEPATPGSPESPARLGRVTLVGGGPGNLGLLTVAGLEAIRGADVVLHDRLVPMDALSEAPRTAQIVDVGKIPRGAATPQEQINALLVEHALAGRNVVRLKGGDPFVFGRGGEEAEACRAAGVPVRVIPGVSSSIAAPGLAGIPVTHRGLVQGFTVVSAHVSPSDSRSTLDWDAIARSGTTIVILMGVATIDEVSRALLDAGLPGDTPAAVVADAGLPTMRTLRASLDGIAKVTEQAEIAPPAVVVVGAVADLSLEA</sequence>
<dbReference type="GO" id="GO:0004851">
    <property type="term" value="F:uroporphyrin-III C-methyltransferase activity"/>
    <property type="evidence" value="ECO:0007669"/>
    <property type="project" value="UniProtKB-EC"/>
</dbReference>
<dbReference type="PANTHER" id="PTHR45790">
    <property type="entry name" value="SIROHEME SYNTHASE-RELATED"/>
    <property type="match status" value="1"/>
</dbReference>
<dbReference type="SUPFAM" id="SSF53790">
    <property type="entry name" value="Tetrapyrrole methylase"/>
    <property type="match status" value="1"/>
</dbReference>
<dbReference type="Gene3D" id="3.30.950.10">
    <property type="entry name" value="Methyltransferase, Cobalt-precorrin-4 Transmethylase, Domain 2"/>
    <property type="match status" value="1"/>
</dbReference>
<evidence type="ECO:0000256" key="2">
    <source>
        <dbReference type="ARBA" id="ARBA00022603"/>
    </source>
</evidence>
<reference evidence="9" key="1">
    <citation type="submission" date="2013-08" db="EMBL/GenBank/DDBJ databases">
        <title>Intrasporangium oryzae NRRL B-24470.</title>
        <authorList>
            <person name="Liu H."/>
            <person name="Wang G."/>
        </authorList>
    </citation>
    <scope>NUCLEOTIDE SEQUENCE [LARGE SCALE GENOMIC DNA]</scope>
    <source>
        <strain evidence="9">Q5-1</strain>
    </source>
</reference>
<keyword evidence="4" id="KW-0949">S-adenosyl-L-methionine</keyword>
<gene>
    <name evidence="8" type="ORF">N864_12930</name>
</gene>
<feature type="domain" description="Tetrapyrrole methylase" evidence="7">
    <location>
        <begin position="23"/>
        <end position="233"/>
    </location>
</feature>
<dbReference type="InterPro" id="IPR006366">
    <property type="entry name" value="CobA/CysG_C"/>
</dbReference>
<dbReference type="OrthoDB" id="9815856at2"/>
<dbReference type="Proteomes" id="UP000019494">
    <property type="component" value="Unassembled WGS sequence"/>
</dbReference>